<feature type="domain" description="Hypervirulence associated protein TUDOR" evidence="2">
    <location>
        <begin position="7"/>
        <end position="68"/>
    </location>
</feature>
<dbReference type="Pfam" id="PF11160">
    <property type="entry name" value="Hva1_TUDOR"/>
    <property type="match status" value="1"/>
</dbReference>
<dbReference type="STRING" id="1193682.BJP25_01225"/>
<accession>A0A1Q9LCC9</accession>
<evidence type="ECO:0000313" key="4">
    <source>
        <dbReference type="Proteomes" id="UP000186040"/>
    </source>
</evidence>
<evidence type="ECO:0000259" key="2">
    <source>
        <dbReference type="Pfam" id="PF11160"/>
    </source>
</evidence>
<dbReference type="AlphaFoldDB" id="A0A1Q9LCC9"/>
<comment type="caution">
    <text evidence="3">The sequence shown here is derived from an EMBL/GenBank/DDBJ whole genome shotgun (WGS) entry which is preliminary data.</text>
</comment>
<gene>
    <name evidence="3" type="ORF">BJP25_01225</name>
</gene>
<dbReference type="InterPro" id="IPR021331">
    <property type="entry name" value="Hva1_TUDOR"/>
</dbReference>
<dbReference type="OrthoDB" id="71751at2"/>
<dbReference type="Proteomes" id="UP000186040">
    <property type="component" value="Unassembled WGS sequence"/>
</dbReference>
<feature type="region of interest" description="Disordered" evidence="1">
    <location>
        <begin position="38"/>
        <end position="58"/>
    </location>
</feature>
<proteinExistence type="predicted"/>
<organism evidence="3 4">
    <name type="scientific">Actinokineospora bangkokensis</name>
    <dbReference type="NCBI Taxonomy" id="1193682"/>
    <lineage>
        <taxon>Bacteria</taxon>
        <taxon>Bacillati</taxon>
        <taxon>Actinomycetota</taxon>
        <taxon>Actinomycetes</taxon>
        <taxon>Pseudonocardiales</taxon>
        <taxon>Pseudonocardiaceae</taxon>
        <taxon>Actinokineospora</taxon>
    </lineage>
</organism>
<reference evidence="3 4" key="1">
    <citation type="submission" date="2016-10" db="EMBL/GenBank/DDBJ databases">
        <title>The Draft Genome Sequence of Actinokineospora bangkokensis 44EHWT reveals the biosynthetic pathway of antifungal compounds Thailandins with unusual extender unit butylmalonyl-CoA.</title>
        <authorList>
            <person name="Greule A."/>
            <person name="Intra B."/>
            <person name="Flemming S."/>
            <person name="Rommel M.G."/>
            <person name="Panbangred W."/>
            <person name="Bechthold A."/>
        </authorList>
    </citation>
    <scope>NUCLEOTIDE SEQUENCE [LARGE SCALE GENOMIC DNA]</scope>
    <source>
        <strain evidence="3 4">44EHW</strain>
    </source>
</reference>
<dbReference type="RefSeq" id="WP_075977896.1">
    <property type="nucleotide sequence ID" value="NZ_MKQR01000028.1"/>
</dbReference>
<evidence type="ECO:0000256" key="1">
    <source>
        <dbReference type="SAM" id="MobiDB-lite"/>
    </source>
</evidence>
<name>A0A1Q9LCC9_9PSEU</name>
<dbReference type="EMBL" id="MKQR01000028">
    <property type="protein sequence ID" value="OLR89687.1"/>
    <property type="molecule type" value="Genomic_DNA"/>
</dbReference>
<sequence>MNVYRKGSEVSWKWGNGEATAKVVSSHKETITRTIKGEEITRKGSDDNPAYVLEQEDGNRALKLHSELSKK</sequence>
<keyword evidence="4" id="KW-1185">Reference proteome</keyword>
<protein>
    <recommendedName>
        <fullName evidence="2">Hypervirulence associated protein TUDOR domain-containing protein</fullName>
    </recommendedName>
</protein>
<evidence type="ECO:0000313" key="3">
    <source>
        <dbReference type="EMBL" id="OLR89687.1"/>
    </source>
</evidence>